<dbReference type="Proteomes" id="UP000706039">
    <property type="component" value="Unassembled WGS sequence"/>
</dbReference>
<keyword evidence="2" id="KW-1185">Reference proteome</keyword>
<gene>
    <name evidence="1" type="ORF">K7G82_27535</name>
</gene>
<proteinExistence type="predicted"/>
<reference evidence="1 2" key="1">
    <citation type="submission" date="2021-08" db="EMBL/GenBank/DDBJ databases">
        <authorList>
            <person name="Tuo L."/>
        </authorList>
    </citation>
    <scope>NUCLEOTIDE SEQUENCE [LARGE SCALE GENOMIC DNA]</scope>
    <source>
        <strain evidence="1 2">JCM 31229</strain>
    </source>
</reference>
<evidence type="ECO:0000313" key="1">
    <source>
        <dbReference type="EMBL" id="MBY8826084.1"/>
    </source>
</evidence>
<comment type="caution">
    <text evidence="1">The sequence shown here is derived from an EMBL/GenBank/DDBJ whole genome shotgun (WGS) entry which is preliminary data.</text>
</comment>
<name>A0ABS7PYQ1_9SPHN</name>
<dbReference type="EMBL" id="JAINVV010000014">
    <property type="protein sequence ID" value="MBY8826084.1"/>
    <property type="molecule type" value="Genomic_DNA"/>
</dbReference>
<protein>
    <submittedName>
        <fullName evidence="1">Uncharacterized protein</fullName>
    </submittedName>
</protein>
<sequence length="91" mass="9699">MHNLAYELADLIDQRGMRERAEPAVAAVHEIVKGHAMTMPTAIEAACVGIVVAENILREAIEFAVRSAEASGAEADAIRAAIELVFAGMRP</sequence>
<dbReference type="RefSeq" id="WP_222993381.1">
    <property type="nucleotide sequence ID" value="NZ_JAINVV010000014.1"/>
</dbReference>
<evidence type="ECO:0000313" key="2">
    <source>
        <dbReference type="Proteomes" id="UP000706039"/>
    </source>
</evidence>
<organism evidence="1 2">
    <name type="scientific">Sphingomonas colocasiae</name>
    <dbReference type="NCBI Taxonomy" id="1848973"/>
    <lineage>
        <taxon>Bacteria</taxon>
        <taxon>Pseudomonadati</taxon>
        <taxon>Pseudomonadota</taxon>
        <taxon>Alphaproteobacteria</taxon>
        <taxon>Sphingomonadales</taxon>
        <taxon>Sphingomonadaceae</taxon>
        <taxon>Sphingomonas</taxon>
    </lineage>
</organism>
<accession>A0ABS7PYQ1</accession>